<comment type="caution">
    <text evidence="5">The sequence shown here is derived from an EMBL/GenBank/DDBJ whole genome shotgun (WGS) entry which is preliminary data.</text>
</comment>
<evidence type="ECO:0000259" key="4">
    <source>
        <dbReference type="Pfam" id="PF12802"/>
    </source>
</evidence>
<organism evidence="5 6">
    <name type="scientific">Virgisporangium ochraceum</name>
    <dbReference type="NCBI Taxonomy" id="65505"/>
    <lineage>
        <taxon>Bacteria</taxon>
        <taxon>Bacillati</taxon>
        <taxon>Actinomycetota</taxon>
        <taxon>Actinomycetes</taxon>
        <taxon>Micromonosporales</taxon>
        <taxon>Micromonosporaceae</taxon>
        <taxon>Virgisporangium</taxon>
    </lineage>
</organism>
<proteinExistence type="predicted"/>
<gene>
    <name evidence="5" type="ORF">Voc01_103750</name>
</gene>
<dbReference type="InterPro" id="IPR000835">
    <property type="entry name" value="HTH_MarR-typ"/>
</dbReference>
<keyword evidence="3" id="KW-0804">Transcription</keyword>
<evidence type="ECO:0000313" key="6">
    <source>
        <dbReference type="Proteomes" id="UP000635606"/>
    </source>
</evidence>
<dbReference type="Pfam" id="PF12802">
    <property type="entry name" value="MarR_2"/>
    <property type="match status" value="1"/>
</dbReference>
<evidence type="ECO:0000313" key="5">
    <source>
        <dbReference type="EMBL" id="GIJ75458.1"/>
    </source>
</evidence>
<keyword evidence="2" id="KW-0238">DNA-binding</keyword>
<dbReference type="Gene3D" id="1.10.287.160">
    <property type="entry name" value="HR1 repeat"/>
    <property type="match status" value="1"/>
</dbReference>
<dbReference type="Gene3D" id="1.10.10.10">
    <property type="entry name" value="Winged helix-like DNA-binding domain superfamily/Winged helix DNA-binding domain"/>
    <property type="match status" value="1"/>
</dbReference>
<dbReference type="InterPro" id="IPR011991">
    <property type="entry name" value="ArsR-like_HTH"/>
</dbReference>
<evidence type="ECO:0000256" key="3">
    <source>
        <dbReference type="ARBA" id="ARBA00023163"/>
    </source>
</evidence>
<dbReference type="InterPro" id="IPR052362">
    <property type="entry name" value="HTH-GbsR_regulator"/>
</dbReference>
<accession>A0A8J4A786</accession>
<name>A0A8J4A786_9ACTN</name>
<dbReference type="InterPro" id="IPR036390">
    <property type="entry name" value="WH_DNA-bd_sf"/>
</dbReference>
<dbReference type="Proteomes" id="UP000635606">
    <property type="component" value="Unassembled WGS sequence"/>
</dbReference>
<evidence type="ECO:0000256" key="1">
    <source>
        <dbReference type="ARBA" id="ARBA00023015"/>
    </source>
</evidence>
<evidence type="ECO:0000256" key="2">
    <source>
        <dbReference type="ARBA" id="ARBA00023125"/>
    </source>
</evidence>
<keyword evidence="1" id="KW-0805">Transcription regulation</keyword>
<dbReference type="EMBL" id="BOPH01000158">
    <property type="protein sequence ID" value="GIJ75458.1"/>
    <property type="molecule type" value="Genomic_DNA"/>
</dbReference>
<dbReference type="PANTHER" id="PTHR38465">
    <property type="entry name" value="HTH-TYPE TRANSCRIPTIONAL REGULATOR MJ1563-RELATED"/>
    <property type="match status" value="1"/>
</dbReference>
<dbReference type="PANTHER" id="PTHR38465:SF2">
    <property type="entry name" value="HTH-TYPE TRANSCRIPTIONAL REGULATOR MMPR5"/>
    <property type="match status" value="1"/>
</dbReference>
<keyword evidence="6" id="KW-1185">Reference proteome</keyword>
<dbReference type="AlphaFoldDB" id="A0A8J4A786"/>
<protein>
    <recommendedName>
        <fullName evidence="4">HTH marR-type domain-containing protein</fullName>
    </recommendedName>
</protein>
<dbReference type="SUPFAM" id="SSF46785">
    <property type="entry name" value="Winged helix' DNA-binding domain"/>
    <property type="match status" value="1"/>
</dbReference>
<sequence>MGGYHDRVGADLTAAAERFALTLASYGLQRMTARVMAALLFSQRESMTAGEIGEQLGVSSGAMSGALKQLTAMGMVERVPAPGSRRDHYSFRDGAWATLMSAQNAALTLMTTAADEGLAIAGDDTPAGRRLTEMRDFYRYMLDRLPALIDEWQRSRRTDGQGRL</sequence>
<feature type="domain" description="HTH marR-type" evidence="4">
    <location>
        <begin position="26"/>
        <end position="86"/>
    </location>
</feature>
<dbReference type="InterPro" id="IPR036388">
    <property type="entry name" value="WH-like_DNA-bd_sf"/>
</dbReference>
<dbReference type="CDD" id="cd00090">
    <property type="entry name" value="HTH_ARSR"/>
    <property type="match status" value="1"/>
</dbReference>
<dbReference type="GO" id="GO:0003700">
    <property type="term" value="F:DNA-binding transcription factor activity"/>
    <property type="evidence" value="ECO:0007669"/>
    <property type="project" value="InterPro"/>
</dbReference>
<reference evidence="5" key="1">
    <citation type="submission" date="2021-01" db="EMBL/GenBank/DDBJ databases">
        <title>Whole genome shotgun sequence of Virgisporangium ochraceum NBRC 16418.</title>
        <authorList>
            <person name="Komaki H."/>
            <person name="Tamura T."/>
        </authorList>
    </citation>
    <scope>NUCLEOTIDE SEQUENCE</scope>
    <source>
        <strain evidence="5">NBRC 16418</strain>
    </source>
</reference>
<dbReference type="GO" id="GO:0003677">
    <property type="term" value="F:DNA binding"/>
    <property type="evidence" value="ECO:0007669"/>
    <property type="project" value="UniProtKB-KW"/>
</dbReference>